<feature type="chain" id="PRO_5037165471" evidence="1">
    <location>
        <begin position="20"/>
        <end position="153"/>
    </location>
</feature>
<keyword evidence="3" id="KW-1185">Reference proteome</keyword>
<dbReference type="AlphaFoldDB" id="A0A936YRD2"/>
<dbReference type="EMBL" id="JAEQNC010000002">
    <property type="protein sequence ID" value="MBL0371157.1"/>
    <property type="molecule type" value="Genomic_DNA"/>
</dbReference>
<dbReference type="RefSeq" id="WP_201653385.1">
    <property type="nucleotide sequence ID" value="NZ_JAEQNC010000002.1"/>
</dbReference>
<accession>A0A936YRD2</accession>
<dbReference type="Pfam" id="PF02635">
    <property type="entry name" value="DsrE"/>
    <property type="match status" value="1"/>
</dbReference>
<name>A0A936YRD2_9HYPH</name>
<dbReference type="InterPro" id="IPR003787">
    <property type="entry name" value="Sulphur_relay_DsrE/F-like"/>
</dbReference>
<dbReference type="Proteomes" id="UP000633219">
    <property type="component" value="Unassembled WGS sequence"/>
</dbReference>
<proteinExistence type="predicted"/>
<evidence type="ECO:0000313" key="3">
    <source>
        <dbReference type="Proteomes" id="UP000633219"/>
    </source>
</evidence>
<sequence length="153" mass="16450">MLFSRRSIFLRLLPGLAGGAAVSALPEAVGANTPVYPVQKVVYHLSEPTRVNFVMGNIKNHIDGKGGPEKVKIVLVIHGPALAAFRASRASPDLRRQTEMRAVDGVSFVACGNTLKALKLQTGDLLGKFDIADEGGVVRIADLQQQGYLYIRP</sequence>
<organism evidence="2 3">
    <name type="scientific">Rhizobium setariae</name>
    <dbReference type="NCBI Taxonomy" id="2801340"/>
    <lineage>
        <taxon>Bacteria</taxon>
        <taxon>Pseudomonadati</taxon>
        <taxon>Pseudomonadota</taxon>
        <taxon>Alphaproteobacteria</taxon>
        <taxon>Hyphomicrobiales</taxon>
        <taxon>Rhizobiaceae</taxon>
        <taxon>Rhizobium/Agrobacterium group</taxon>
        <taxon>Rhizobium</taxon>
    </lineage>
</organism>
<reference evidence="2" key="1">
    <citation type="submission" date="2021-01" db="EMBL/GenBank/DDBJ databases">
        <title>Rhizobium sp. strain KVB221 16S ribosomal RNA gene Genome sequencing and assembly.</title>
        <authorList>
            <person name="Kang M."/>
        </authorList>
    </citation>
    <scope>NUCLEOTIDE SEQUENCE</scope>
    <source>
        <strain evidence="2">KVB221</strain>
    </source>
</reference>
<dbReference type="SUPFAM" id="SSF75169">
    <property type="entry name" value="DsrEFH-like"/>
    <property type="match status" value="1"/>
</dbReference>
<comment type="caution">
    <text evidence="2">The sequence shown here is derived from an EMBL/GenBank/DDBJ whole genome shotgun (WGS) entry which is preliminary data.</text>
</comment>
<evidence type="ECO:0000256" key="1">
    <source>
        <dbReference type="SAM" id="SignalP"/>
    </source>
</evidence>
<dbReference type="PANTHER" id="PTHR37691:SF1">
    <property type="entry name" value="BLR3518 PROTEIN"/>
    <property type="match status" value="1"/>
</dbReference>
<protein>
    <submittedName>
        <fullName evidence="2">DsrE family protein</fullName>
    </submittedName>
</protein>
<feature type="signal peptide" evidence="1">
    <location>
        <begin position="1"/>
        <end position="19"/>
    </location>
</feature>
<dbReference type="InterPro" id="IPR027396">
    <property type="entry name" value="DsrEFH-like"/>
</dbReference>
<dbReference type="PANTHER" id="PTHR37691">
    <property type="entry name" value="BLR3518 PROTEIN"/>
    <property type="match status" value="1"/>
</dbReference>
<evidence type="ECO:0000313" key="2">
    <source>
        <dbReference type="EMBL" id="MBL0371157.1"/>
    </source>
</evidence>
<gene>
    <name evidence="2" type="ORF">JJB09_03875</name>
</gene>
<dbReference type="Gene3D" id="3.40.1260.10">
    <property type="entry name" value="DsrEFH-like"/>
    <property type="match status" value="1"/>
</dbReference>
<keyword evidence="1" id="KW-0732">Signal</keyword>